<name>A0AB37Z7I4_9PSED</name>
<protein>
    <submittedName>
        <fullName evidence="1">Uncharacterized protein</fullName>
    </submittedName>
</protein>
<dbReference type="Proteomes" id="UP000242418">
    <property type="component" value="Unassembled WGS sequence"/>
</dbReference>
<gene>
    <name evidence="1" type="ORF">SAMN05216370_1932</name>
</gene>
<evidence type="ECO:0000313" key="2">
    <source>
        <dbReference type="Proteomes" id="UP000242418"/>
    </source>
</evidence>
<dbReference type="RefSeq" id="WP_090251066.1">
    <property type="nucleotide sequence ID" value="NZ_FMTL01000001.1"/>
</dbReference>
<organism evidence="1 2">
    <name type="scientific">Pseudomonas peli</name>
    <dbReference type="NCBI Taxonomy" id="592361"/>
    <lineage>
        <taxon>Bacteria</taxon>
        <taxon>Pseudomonadati</taxon>
        <taxon>Pseudomonadota</taxon>
        <taxon>Gammaproteobacteria</taxon>
        <taxon>Pseudomonadales</taxon>
        <taxon>Pseudomonadaceae</taxon>
        <taxon>Pseudomonas</taxon>
    </lineage>
</organism>
<comment type="caution">
    <text evidence="1">The sequence shown here is derived from an EMBL/GenBank/DDBJ whole genome shotgun (WGS) entry which is preliminary data.</text>
</comment>
<evidence type="ECO:0000313" key="1">
    <source>
        <dbReference type="EMBL" id="SCW52515.1"/>
    </source>
</evidence>
<sequence>MKLYFHPTREDIKSKQAQGVLFDTHIIVNPSNTREWIVLLKKGAGTSFFLVDDQEQVESFADLNGLIEELRLLGIKGAEIHL</sequence>
<proteinExistence type="predicted"/>
<dbReference type="EMBL" id="FMTL01000001">
    <property type="protein sequence ID" value="SCW52515.1"/>
    <property type="molecule type" value="Genomic_DNA"/>
</dbReference>
<reference evidence="1 2" key="1">
    <citation type="submission" date="2016-10" db="EMBL/GenBank/DDBJ databases">
        <authorList>
            <person name="Varghese N."/>
            <person name="Submissions S."/>
        </authorList>
    </citation>
    <scope>NUCLEOTIDE SEQUENCE [LARGE SCALE GENOMIC DNA]</scope>
    <source>
        <strain evidence="1 2">DSM 17833</strain>
    </source>
</reference>
<dbReference type="AlphaFoldDB" id="A0AB37Z7I4"/>
<accession>A0AB37Z7I4</accession>
<keyword evidence="2" id="KW-1185">Reference proteome</keyword>